<dbReference type="GO" id="GO:0016763">
    <property type="term" value="F:pentosyltransferase activity"/>
    <property type="evidence" value="ECO:0007669"/>
    <property type="project" value="TreeGrafter"/>
</dbReference>
<dbReference type="Proteomes" id="UP000000771">
    <property type="component" value="Chromosome"/>
</dbReference>
<keyword evidence="2" id="KW-1003">Cell membrane</keyword>
<dbReference type="AlphaFoldDB" id="C7M1J1"/>
<feature type="transmembrane region" description="Helical" evidence="9">
    <location>
        <begin position="373"/>
        <end position="392"/>
    </location>
</feature>
<dbReference type="GO" id="GO:0009103">
    <property type="term" value="P:lipopolysaccharide biosynthetic process"/>
    <property type="evidence" value="ECO:0007669"/>
    <property type="project" value="UniProtKB-ARBA"/>
</dbReference>
<dbReference type="PANTHER" id="PTHR33908:SF11">
    <property type="entry name" value="MEMBRANE PROTEIN"/>
    <property type="match status" value="1"/>
</dbReference>
<reference evidence="10 11" key="1">
    <citation type="journal article" date="2009" name="Stand. Genomic Sci.">
        <title>Complete genome sequence of Acidimicrobium ferrooxidans type strain (ICP).</title>
        <authorList>
            <person name="Clum A."/>
            <person name="Nolan M."/>
            <person name="Lang E."/>
            <person name="Glavina Del Rio T."/>
            <person name="Tice H."/>
            <person name="Copeland A."/>
            <person name="Cheng J.F."/>
            <person name="Lucas S."/>
            <person name="Chen F."/>
            <person name="Bruce D."/>
            <person name="Goodwin L."/>
            <person name="Pitluck S."/>
            <person name="Ivanova N."/>
            <person name="Mavrommatis K."/>
            <person name="Mikhailova N."/>
            <person name="Pati A."/>
            <person name="Chen A."/>
            <person name="Palaniappan K."/>
            <person name="Goker M."/>
            <person name="Spring S."/>
            <person name="Land M."/>
            <person name="Hauser L."/>
            <person name="Chang Y.J."/>
            <person name="Jeffries C.C."/>
            <person name="Chain P."/>
            <person name="Bristow J."/>
            <person name="Eisen J.A."/>
            <person name="Markowitz V."/>
            <person name="Hugenholtz P."/>
            <person name="Kyrpides N.C."/>
            <person name="Klenk H.P."/>
            <person name="Lapidus A."/>
        </authorList>
    </citation>
    <scope>NUCLEOTIDE SEQUENCE [LARGE SCALE GENOMIC DNA]</scope>
    <source>
        <strain evidence="11">DSM 10331 / JCM 15462 / NBRC 103882 / ICP</strain>
    </source>
</reference>
<feature type="transmembrane region" description="Helical" evidence="9">
    <location>
        <begin position="228"/>
        <end position="247"/>
    </location>
</feature>
<sequence>MVETLVRTHEVPEAPDSTQTAARGTWSVAGNTLAWGTAAIVALVHVAGAAHNPTPMLDEGTYAAEAWALLHLGRLAPYTYWYDHPPLAWILLAGMWWLLAHVLPQGLDAVAQLRFAMWIWSLVALGALVGAAKRLRWHPGAAAIAVILWGLSPLAITLERLVELDNVAMALVLVAIWSLSDPRRRLHAVVIAGIAFGAAILSVETALLWTPTVLWLLARRYRDERRSVAMWTFLLVTGSIGSLYLLYATLKGALLPGPGHVSLLGSAAWQVFERAGSGFILRHGTAAWGLLQGWLHLDPVLVLLVPAACIGVIARRTRPFGIAALVYTAMAFRPGYLPSTYPVEAFPAVALVGGGLFDSLLSQSVSWRRLARTALGVLVTTLTLLLGFAWSARDAETLLAPRDQAQLAAEAWLRAHGDRSAPILVADTMWVDVVDMGWHPYQAVVWYWKITTDPEVERRYLRCPRFRRHPGYFTRASSATRCSKTTGAR</sequence>
<feature type="transmembrane region" description="Helical" evidence="9">
    <location>
        <begin position="115"/>
        <end position="132"/>
    </location>
</feature>
<organism evidence="10 11">
    <name type="scientific">Acidimicrobium ferrooxidans (strain DSM 10331 / JCM 15462 / NBRC 103882 / ICP)</name>
    <dbReference type="NCBI Taxonomy" id="525909"/>
    <lineage>
        <taxon>Bacteria</taxon>
        <taxon>Bacillati</taxon>
        <taxon>Actinomycetota</taxon>
        <taxon>Acidimicrobiia</taxon>
        <taxon>Acidimicrobiales</taxon>
        <taxon>Acidimicrobiaceae</taxon>
        <taxon>Acidimicrobium</taxon>
    </lineage>
</organism>
<comment type="subcellular location">
    <subcellularLocation>
        <location evidence="1">Cell membrane</location>
        <topology evidence="1">Multi-pass membrane protein</topology>
    </subcellularLocation>
</comment>
<accession>C7M1J1</accession>
<evidence type="ECO:0000256" key="1">
    <source>
        <dbReference type="ARBA" id="ARBA00004651"/>
    </source>
</evidence>
<dbReference type="eggNOG" id="COG1807">
    <property type="taxonomic scope" value="Bacteria"/>
</dbReference>
<feature type="transmembrane region" description="Helical" evidence="9">
    <location>
        <begin position="294"/>
        <end position="313"/>
    </location>
</feature>
<feature type="transmembrane region" description="Helical" evidence="9">
    <location>
        <begin position="138"/>
        <end position="157"/>
    </location>
</feature>
<keyword evidence="3" id="KW-0328">Glycosyltransferase</keyword>
<keyword evidence="7 9" id="KW-0472">Membrane</keyword>
<dbReference type="EMBL" id="CP001631">
    <property type="protein sequence ID" value="ACU53040.1"/>
    <property type="molecule type" value="Genomic_DNA"/>
</dbReference>
<evidence type="ECO:0000256" key="9">
    <source>
        <dbReference type="SAM" id="Phobius"/>
    </source>
</evidence>
<evidence type="ECO:0000313" key="11">
    <source>
        <dbReference type="Proteomes" id="UP000000771"/>
    </source>
</evidence>
<evidence type="ECO:0000256" key="4">
    <source>
        <dbReference type="ARBA" id="ARBA00022679"/>
    </source>
</evidence>
<keyword evidence="6 9" id="KW-1133">Transmembrane helix</keyword>
<dbReference type="eggNOG" id="COG3290">
    <property type="taxonomic scope" value="Bacteria"/>
</dbReference>
<gene>
    <name evidence="10" type="ordered locus">Afer_0069</name>
</gene>
<dbReference type="HOGENOM" id="CLU_027561_0_0_11"/>
<evidence type="ECO:0000256" key="6">
    <source>
        <dbReference type="ARBA" id="ARBA00022989"/>
    </source>
</evidence>
<proteinExistence type="predicted"/>
<dbReference type="RefSeq" id="WP_012784159.1">
    <property type="nucleotide sequence ID" value="NC_013124.1"/>
</dbReference>
<dbReference type="GO" id="GO:0005886">
    <property type="term" value="C:plasma membrane"/>
    <property type="evidence" value="ECO:0007669"/>
    <property type="project" value="UniProtKB-SubCell"/>
</dbReference>
<feature type="transmembrane region" description="Helical" evidence="9">
    <location>
        <begin position="186"/>
        <end position="216"/>
    </location>
</feature>
<dbReference type="KEGG" id="afo:Afer_0069"/>
<dbReference type="InterPro" id="IPR050297">
    <property type="entry name" value="LipidA_mod_glycosyltrf_83"/>
</dbReference>
<dbReference type="PANTHER" id="PTHR33908">
    <property type="entry name" value="MANNOSYLTRANSFERASE YKCB-RELATED"/>
    <property type="match status" value="1"/>
</dbReference>
<feature type="transmembrane region" description="Helical" evidence="9">
    <location>
        <begin position="343"/>
        <end position="361"/>
    </location>
</feature>
<evidence type="ECO:0000256" key="3">
    <source>
        <dbReference type="ARBA" id="ARBA00022676"/>
    </source>
</evidence>
<evidence type="ECO:0000256" key="8">
    <source>
        <dbReference type="SAM" id="MobiDB-lite"/>
    </source>
</evidence>
<protein>
    <submittedName>
        <fullName evidence="10">Glycosyl transferase family protein</fullName>
    </submittedName>
</protein>
<name>C7M1J1_ACIFD</name>
<evidence type="ECO:0000256" key="7">
    <source>
        <dbReference type="ARBA" id="ARBA00023136"/>
    </source>
</evidence>
<feature type="region of interest" description="Disordered" evidence="8">
    <location>
        <begin position="1"/>
        <end position="20"/>
    </location>
</feature>
<keyword evidence="11" id="KW-1185">Reference proteome</keyword>
<evidence type="ECO:0000313" key="10">
    <source>
        <dbReference type="EMBL" id="ACU53040.1"/>
    </source>
</evidence>
<evidence type="ECO:0000256" key="5">
    <source>
        <dbReference type="ARBA" id="ARBA00022692"/>
    </source>
</evidence>
<feature type="transmembrane region" description="Helical" evidence="9">
    <location>
        <begin position="87"/>
        <end position="103"/>
    </location>
</feature>
<evidence type="ECO:0000256" key="2">
    <source>
        <dbReference type="ARBA" id="ARBA00022475"/>
    </source>
</evidence>
<feature type="transmembrane region" description="Helical" evidence="9">
    <location>
        <begin position="164"/>
        <end position="180"/>
    </location>
</feature>
<feature type="transmembrane region" description="Helical" evidence="9">
    <location>
        <begin position="33"/>
        <end position="50"/>
    </location>
</feature>
<dbReference type="OrthoDB" id="3207667at2"/>
<feature type="compositionally biased region" description="Basic and acidic residues" evidence="8">
    <location>
        <begin position="1"/>
        <end position="12"/>
    </location>
</feature>
<keyword evidence="5 9" id="KW-0812">Transmembrane</keyword>
<keyword evidence="4 10" id="KW-0808">Transferase</keyword>